<dbReference type="GO" id="GO:0005976">
    <property type="term" value="P:polysaccharide metabolic process"/>
    <property type="evidence" value="ECO:0007669"/>
    <property type="project" value="TreeGrafter"/>
</dbReference>
<evidence type="ECO:0000256" key="1">
    <source>
        <dbReference type="PIRSR" id="PIRSR639069-1"/>
    </source>
</evidence>
<feature type="domain" description="Acetyl xylan esterase" evidence="3">
    <location>
        <begin position="1"/>
        <end position="319"/>
    </location>
</feature>
<accession>A0A927F6R2</accession>
<proteinExistence type="predicted"/>
<feature type="active site" description="Charge relay system" evidence="1">
    <location>
        <position position="274"/>
    </location>
</feature>
<dbReference type="Pfam" id="PF05448">
    <property type="entry name" value="AXE1"/>
    <property type="match status" value="1"/>
</dbReference>
<evidence type="ECO:0000259" key="3">
    <source>
        <dbReference type="Pfam" id="PF05448"/>
    </source>
</evidence>
<dbReference type="RefSeq" id="WP_191616576.1">
    <property type="nucleotide sequence ID" value="NZ_JACYFG010000007.1"/>
</dbReference>
<feature type="active site" description="Charge relay system" evidence="1">
    <location>
        <position position="303"/>
    </location>
</feature>
<feature type="binding site" evidence="2">
    <location>
        <position position="92"/>
    </location>
    <ligand>
        <name>substrate</name>
    </ligand>
</feature>
<dbReference type="InterPro" id="IPR029058">
    <property type="entry name" value="AB_hydrolase_fold"/>
</dbReference>
<gene>
    <name evidence="4" type="ORF">IEN85_08095</name>
</gene>
<dbReference type="PANTHER" id="PTHR40111:SF1">
    <property type="entry name" value="CEPHALOSPORIN-C DEACETYLASE"/>
    <property type="match status" value="1"/>
</dbReference>
<dbReference type="PANTHER" id="PTHR40111">
    <property type="entry name" value="CEPHALOSPORIN-C DEACETYLASE"/>
    <property type="match status" value="1"/>
</dbReference>
<dbReference type="EMBL" id="JACYFG010000007">
    <property type="protein sequence ID" value="MBD5779453.1"/>
    <property type="molecule type" value="Genomic_DNA"/>
</dbReference>
<dbReference type="Proteomes" id="UP000622317">
    <property type="component" value="Unassembled WGS sequence"/>
</dbReference>
<dbReference type="InterPro" id="IPR008391">
    <property type="entry name" value="AXE1_dom"/>
</dbReference>
<protein>
    <submittedName>
        <fullName evidence="4">Acetylxylan esterase</fullName>
    </submittedName>
</protein>
<name>A0A927F6R2_9BACT</name>
<evidence type="ECO:0000256" key="2">
    <source>
        <dbReference type="PIRSR" id="PIRSR639069-2"/>
    </source>
</evidence>
<evidence type="ECO:0000313" key="4">
    <source>
        <dbReference type="EMBL" id="MBD5779453.1"/>
    </source>
</evidence>
<sequence length="320" mass="35568">MPLIDKPLPELKTYQGINPRPQDFDTYWDESLEELAAIDPAPELRPSDAIHSRNADCFDLTFTSIGGARIYAKYLRPKNAQNCPAALMFHGYSAESGEWNDKLAYVGEGIALAAMDCRGQGGLSQDVGGTLGTTLRGHIVRGLEDPDPKKLLFRSHFLDTVQLARVVAAFEEIDAERIGCFGGSQGGGLALACAALSPLIKRCAAFFPFLCDYRRVWEMDLAKDAYEELSYYFRRRDPAHKTEDAVFEKLGYIDCQHLAPRITAKVLMQSGLMDTICPPSTQFAAYNKIGSEKDIIIYPDFAHEVPTGGWDHVFNFLTKL</sequence>
<comment type="caution">
    <text evidence="4">The sequence shown here is derived from an EMBL/GenBank/DDBJ whole genome shotgun (WGS) entry which is preliminary data.</text>
</comment>
<dbReference type="GO" id="GO:0052689">
    <property type="term" value="F:carboxylic ester hydrolase activity"/>
    <property type="evidence" value="ECO:0007669"/>
    <property type="project" value="TreeGrafter"/>
</dbReference>
<keyword evidence="5" id="KW-1185">Reference proteome</keyword>
<reference evidence="4" key="1">
    <citation type="submission" date="2020-09" db="EMBL/GenBank/DDBJ databases">
        <title>Pelagicoccus enzymogenes sp. nov. with an EPS production, isolated from marine sediment.</title>
        <authorList>
            <person name="Feng X."/>
        </authorList>
    </citation>
    <scope>NUCLEOTIDE SEQUENCE</scope>
    <source>
        <strain evidence="4">NFK12</strain>
    </source>
</reference>
<dbReference type="InterPro" id="IPR039069">
    <property type="entry name" value="CE7"/>
</dbReference>
<dbReference type="Gene3D" id="3.40.50.1820">
    <property type="entry name" value="alpha/beta hydrolase"/>
    <property type="match status" value="1"/>
</dbReference>
<evidence type="ECO:0000313" key="5">
    <source>
        <dbReference type="Proteomes" id="UP000622317"/>
    </source>
</evidence>
<organism evidence="4 5">
    <name type="scientific">Pelagicoccus enzymogenes</name>
    <dbReference type="NCBI Taxonomy" id="2773457"/>
    <lineage>
        <taxon>Bacteria</taxon>
        <taxon>Pseudomonadati</taxon>
        <taxon>Verrucomicrobiota</taxon>
        <taxon>Opitutia</taxon>
        <taxon>Puniceicoccales</taxon>
        <taxon>Pelagicoccaceae</taxon>
        <taxon>Pelagicoccus</taxon>
    </lineage>
</organism>
<dbReference type="SUPFAM" id="SSF53474">
    <property type="entry name" value="alpha/beta-Hydrolases"/>
    <property type="match status" value="1"/>
</dbReference>
<feature type="active site" description="Nucleophile" evidence="1">
    <location>
        <position position="184"/>
    </location>
</feature>
<dbReference type="AlphaFoldDB" id="A0A927F6R2"/>